<dbReference type="RefSeq" id="WP_130539367.1">
    <property type="nucleotide sequence ID" value="NZ_CP042431.1"/>
</dbReference>
<evidence type="ECO:0000256" key="2">
    <source>
        <dbReference type="ARBA" id="ARBA00022729"/>
    </source>
</evidence>
<feature type="domain" description="Leucine-binding protein" evidence="3">
    <location>
        <begin position="4"/>
        <end position="333"/>
    </location>
</feature>
<dbReference type="SUPFAM" id="SSF53822">
    <property type="entry name" value="Periplasmic binding protein-like I"/>
    <property type="match status" value="1"/>
</dbReference>
<comment type="caution">
    <text evidence="4">The sequence shown here is derived from an EMBL/GenBank/DDBJ whole genome shotgun (WGS) entry which is preliminary data.</text>
</comment>
<dbReference type="OrthoDB" id="947273at2"/>
<gene>
    <name evidence="4" type="ORF">EV199_0800</name>
</gene>
<keyword evidence="2" id="KW-0732">Signal</keyword>
<name>A0A4Q7N3D4_9BACT</name>
<sequence length="374" mass="41158">MNKTIGLLLPRSSEYPSMGFDILAGLKSALALHSSDVFRYVTENIGFGENPMHNYACAEKMILQEDASVIICYSHFLNAEPLYTLATSSGKTFIFLDAGMQMMTVPQHERCFHISLQGVHACSIAGARAAAGNKNVLIATSFYDGGYRGPWGCHESIVNAGGKVCGNYVSGYKTAEFSIEKYLHLLQHSGAEGVAACFSTYLAVLFFGALKEAGASATALPFYCSPFMAEEELMKKCEFPGGSFHAVVPWHSSIVNNKQQLFSAVMKHDHDKDPNIFSLLGWEAALLLCQLQNNGSGSLKGWTYESPRGEVTIHPQTHHTYAPLYYGRIVEDGNGKCAWQYHETIPADPATHIRYLIAEKNFVASGWKNNYFCI</sequence>
<dbReference type="AlphaFoldDB" id="A0A4Q7N3D4"/>
<evidence type="ECO:0000313" key="4">
    <source>
        <dbReference type="EMBL" id="RZS74948.1"/>
    </source>
</evidence>
<dbReference type="InterPro" id="IPR028081">
    <property type="entry name" value="Leu-bd"/>
</dbReference>
<accession>A0A4Q7N3D4</accession>
<dbReference type="Gene3D" id="3.40.50.2300">
    <property type="match status" value="2"/>
</dbReference>
<organism evidence="4 5">
    <name type="scientific">Pseudobacter ginsenosidimutans</name>
    <dbReference type="NCBI Taxonomy" id="661488"/>
    <lineage>
        <taxon>Bacteria</taxon>
        <taxon>Pseudomonadati</taxon>
        <taxon>Bacteroidota</taxon>
        <taxon>Chitinophagia</taxon>
        <taxon>Chitinophagales</taxon>
        <taxon>Chitinophagaceae</taxon>
        <taxon>Pseudobacter</taxon>
    </lineage>
</organism>
<dbReference type="EMBL" id="SGXA01000001">
    <property type="protein sequence ID" value="RZS74948.1"/>
    <property type="molecule type" value="Genomic_DNA"/>
</dbReference>
<comment type="similarity">
    <text evidence="1">Belongs to the leucine-binding protein family.</text>
</comment>
<keyword evidence="5" id="KW-1185">Reference proteome</keyword>
<evidence type="ECO:0000256" key="1">
    <source>
        <dbReference type="ARBA" id="ARBA00010062"/>
    </source>
</evidence>
<proteinExistence type="inferred from homology"/>
<evidence type="ECO:0000259" key="3">
    <source>
        <dbReference type="Pfam" id="PF13458"/>
    </source>
</evidence>
<reference evidence="4 5" key="1">
    <citation type="submission" date="2019-02" db="EMBL/GenBank/DDBJ databases">
        <title>Genomic Encyclopedia of Type Strains, Phase IV (KMG-IV): sequencing the most valuable type-strain genomes for metagenomic binning, comparative biology and taxonomic classification.</title>
        <authorList>
            <person name="Goeker M."/>
        </authorList>
    </citation>
    <scope>NUCLEOTIDE SEQUENCE [LARGE SCALE GENOMIC DNA]</scope>
    <source>
        <strain evidence="4 5">DSM 18116</strain>
    </source>
</reference>
<evidence type="ECO:0000313" key="5">
    <source>
        <dbReference type="Proteomes" id="UP000293874"/>
    </source>
</evidence>
<protein>
    <submittedName>
        <fullName evidence="4">Branched-chain amino acid transport system substrate-binding protein</fullName>
    </submittedName>
</protein>
<dbReference type="Proteomes" id="UP000293874">
    <property type="component" value="Unassembled WGS sequence"/>
</dbReference>
<dbReference type="Pfam" id="PF13458">
    <property type="entry name" value="Peripla_BP_6"/>
    <property type="match status" value="1"/>
</dbReference>
<dbReference type="InterPro" id="IPR028082">
    <property type="entry name" value="Peripla_BP_I"/>
</dbReference>